<feature type="transmembrane region" description="Helical" evidence="9">
    <location>
        <begin position="177"/>
        <end position="196"/>
    </location>
</feature>
<evidence type="ECO:0000313" key="12">
    <source>
        <dbReference type="Proteomes" id="UP000253495"/>
    </source>
</evidence>
<feature type="region of interest" description="Disordered" evidence="8">
    <location>
        <begin position="1"/>
        <end position="56"/>
    </location>
</feature>
<dbReference type="GO" id="GO:0009103">
    <property type="term" value="P:lipopolysaccharide biosynthetic process"/>
    <property type="evidence" value="ECO:0007669"/>
    <property type="project" value="UniProtKB-ARBA"/>
</dbReference>
<dbReference type="EMBL" id="QPJC01000011">
    <property type="protein sequence ID" value="RCW40396.1"/>
    <property type="molecule type" value="Genomic_DNA"/>
</dbReference>
<feature type="domain" description="Glycosyltransferase RgtA/B/C/D-like" evidence="10">
    <location>
        <begin position="106"/>
        <end position="266"/>
    </location>
</feature>
<dbReference type="PANTHER" id="PTHR33908">
    <property type="entry name" value="MANNOSYLTRANSFERASE YKCB-RELATED"/>
    <property type="match status" value="1"/>
</dbReference>
<evidence type="ECO:0000256" key="3">
    <source>
        <dbReference type="ARBA" id="ARBA00022676"/>
    </source>
</evidence>
<evidence type="ECO:0000256" key="2">
    <source>
        <dbReference type="ARBA" id="ARBA00022475"/>
    </source>
</evidence>
<keyword evidence="12" id="KW-1185">Reference proteome</keyword>
<sequence length="543" mass="58938">MVDPGEPPHTARVTHLEPARRHNGPPNVSASTGPRRQGTVTTPASRGTGTVPPGSPPLAALPYRGLLALGGGLLAVLVLTGGVYDYHGDELYFLAAGQHPSWGYADQPPLLPLLARAMDTVFAGSRLGLRLPAMALTTAGVFVTALLARELGGRPRAQLLAAAAYTVSPQTLASGRLLLTPTVDAFLWAVTTLLLVRWVRRRHARPLLWLGVVTALALQNKYLIVAFWLALGVSLLLTGPRELLRRPALWVGAALAVLATLPSLVWQVAHGWPQLQVASMVAVEVAAWAGGRPAFLPLTVLTAGVAVGAVLVCYGLWRLLRSPHLRAYRFLGWTCVGVTLLFLLAGGRYYYCAGLFPLCWAAAAVELQRHPPARWWSWVLTWPSYALSASLVLALTVAAQSLPWAAHANVLSLGSAGWRQLTSTVADTYRSLPPETRQDTAVLTDHYWQAGALDRFGPQSGLPRAHSPHRGYWYFGAPSEEADTVLFIGDEPGELRKHFRQVRRITALHGTTGFTGINKDVTLWLCSGRETPWSRLWPELRRP</sequence>
<dbReference type="OrthoDB" id="5166595at2"/>
<dbReference type="InterPro" id="IPR050297">
    <property type="entry name" value="LipidA_mod_glycosyltrf_83"/>
</dbReference>
<evidence type="ECO:0000259" key="10">
    <source>
        <dbReference type="Pfam" id="PF13231"/>
    </source>
</evidence>
<comment type="subcellular location">
    <subcellularLocation>
        <location evidence="1">Cell membrane</location>
        <topology evidence="1">Multi-pass membrane protein</topology>
    </subcellularLocation>
</comment>
<dbReference type="AlphaFoldDB" id="A0A368VJI6"/>
<evidence type="ECO:0000256" key="8">
    <source>
        <dbReference type="SAM" id="MobiDB-lite"/>
    </source>
</evidence>
<dbReference type="Proteomes" id="UP000253495">
    <property type="component" value="Unassembled WGS sequence"/>
</dbReference>
<proteinExistence type="predicted"/>
<name>A0A368VJI6_9ACTN</name>
<organism evidence="11 12">
    <name type="scientific">Halopolyspora algeriensis</name>
    <dbReference type="NCBI Taxonomy" id="1500506"/>
    <lineage>
        <taxon>Bacteria</taxon>
        <taxon>Bacillati</taxon>
        <taxon>Actinomycetota</taxon>
        <taxon>Actinomycetes</taxon>
        <taxon>Actinomycetes incertae sedis</taxon>
        <taxon>Halopolyspora</taxon>
    </lineage>
</organism>
<dbReference type="GO" id="GO:0016763">
    <property type="term" value="F:pentosyltransferase activity"/>
    <property type="evidence" value="ECO:0007669"/>
    <property type="project" value="TreeGrafter"/>
</dbReference>
<feature type="transmembrane region" description="Helical" evidence="9">
    <location>
        <begin position="208"/>
        <end position="237"/>
    </location>
</feature>
<keyword evidence="7 9" id="KW-0472">Membrane</keyword>
<evidence type="ECO:0000256" key="6">
    <source>
        <dbReference type="ARBA" id="ARBA00022989"/>
    </source>
</evidence>
<gene>
    <name evidence="11" type="ORF">DFQ14_11145</name>
</gene>
<protein>
    <submittedName>
        <fullName evidence="11">Dolichyl-phosphate-mannose-protein mannosyltransferase</fullName>
    </submittedName>
</protein>
<keyword evidence="2" id="KW-1003">Cell membrane</keyword>
<reference evidence="11 12" key="1">
    <citation type="submission" date="2018-07" db="EMBL/GenBank/DDBJ databases">
        <title>Genomic Encyclopedia of Type Strains, Phase III (KMG-III): the genomes of soil and plant-associated and newly described type strains.</title>
        <authorList>
            <person name="Whitman W."/>
        </authorList>
    </citation>
    <scope>NUCLEOTIDE SEQUENCE [LARGE SCALE GENOMIC DNA]</scope>
    <source>
        <strain evidence="11 12">CECT 8575</strain>
    </source>
</reference>
<dbReference type="GO" id="GO:0005886">
    <property type="term" value="C:plasma membrane"/>
    <property type="evidence" value="ECO:0007669"/>
    <property type="project" value="UniProtKB-SubCell"/>
</dbReference>
<feature type="compositionally biased region" description="Polar residues" evidence="8">
    <location>
        <begin position="26"/>
        <end position="48"/>
    </location>
</feature>
<evidence type="ECO:0000313" key="11">
    <source>
        <dbReference type="EMBL" id="RCW40396.1"/>
    </source>
</evidence>
<keyword evidence="3 11" id="KW-0328">Glycosyltransferase</keyword>
<evidence type="ECO:0000256" key="5">
    <source>
        <dbReference type="ARBA" id="ARBA00022692"/>
    </source>
</evidence>
<feature type="transmembrane region" description="Helical" evidence="9">
    <location>
        <begin position="329"/>
        <end position="351"/>
    </location>
</feature>
<feature type="transmembrane region" description="Helical" evidence="9">
    <location>
        <begin position="127"/>
        <end position="148"/>
    </location>
</feature>
<feature type="transmembrane region" description="Helical" evidence="9">
    <location>
        <begin position="294"/>
        <end position="317"/>
    </location>
</feature>
<evidence type="ECO:0000256" key="1">
    <source>
        <dbReference type="ARBA" id="ARBA00004651"/>
    </source>
</evidence>
<dbReference type="Pfam" id="PF13231">
    <property type="entry name" value="PMT_2"/>
    <property type="match status" value="1"/>
</dbReference>
<keyword evidence="5 9" id="KW-0812">Transmembrane</keyword>
<dbReference type="InterPro" id="IPR038731">
    <property type="entry name" value="RgtA/B/C-like"/>
</dbReference>
<keyword evidence="6 9" id="KW-1133">Transmembrane helix</keyword>
<accession>A0A368VJI6</accession>
<comment type="caution">
    <text evidence="11">The sequence shown here is derived from an EMBL/GenBank/DDBJ whole genome shotgun (WGS) entry which is preliminary data.</text>
</comment>
<dbReference type="PANTHER" id="PTHR33908:SF11">
    <property type="entry name" value="MEMBRANE PROTEIN"/>
    <property type="match status" value="1"/>
</dbReference>
<feature type="transmembrane region" description="Helical" evidence="9">
    <location>
        <begin position="65"/>
        <end position="84"/>
    </location>
</feature>
<evidence type="ECO:0000256" key="4">
    <source>
        <dbReference type="ARBA" id="ARBA00022679"/>
    </source>
</evidence>
<evidence type="ECO:0000256" key="9">
    <source>
        <dbReference type="SAM" id="Phobius"/>
    </source>
</evidence>
<keyword evidence="4 11" id="KW-0808">Transferase</keyword>
<evidence type="ECO:0000256" key="7">
    <source>
        <dbReference type="ARBA" id="ARBA00023136"/>
    </source>
</evidence>